<comment type="caution">
    <text evidence="10">The sequence shown here is derived from an EMBL/GenBank/DDBJ whole genome shotgun (WGS) entry which is preliminary data.</text>
</comment>
<evidence type="ECO:0000256" key="9">
    <source>
        <dbReference type="SAM" id="MobiDB-lite"/>
    </source>
</evidence>
<dbReference type="SMART" id="SM00521">
    <property type="entry name" value="CBF"/>
    <property type="match status" value="1"/>
</dbReference>
<evidence type="ECO:0000256" key="1">
    <source>
        <dbReference type="ARBA" id="ARBA00004123"/>
    </source>
</evidence>
<evidence type="ECO:0000256" key="4">
    <source>
        <dbReference type="ARBA" id="ARBA00023159"/>
    </source>
</evidence>
<evidence type="ECO:0000256" key="6">
    <source>
        <dbReference type="ARBA" id="ARBA00023242"/>
    </source>
</evidence>
<evidence type="ECO:0000256" key="2">
    <source>
        <dbReference type="ARBA" id="ARBA00023015"/>
    </source>
</evidence>
<reference evidence="10" key="2">
    <citation type="journal article" date="2018" name="Sci. Data">
        <title>The draft genome sequence of cork oak.</title>
        <authorList>
            <person name="Ramos A.M."/>
            <person name="Usie A."/>
            <person name="Barbosa P."/>
            <person name="Barros P.M."/>
            <person name="Capote T."/>
            <person name="Chaves I."/>
            <person name="Simoes F."/>
            <person name="Abreu I."/>
            <person name="Carrasquinho I."/>
            <person name="Faro C."/>
            <person name="Guimaraes J.B."/>
            <person name="Mendonca D."/>
            <person name="Nobrega F."/>
            <person name="Rodrigues L."/>
            <person name="Saibo N.J.M."/>
            <person name="Varela M.C."/>
            <person name="Egas C."/>
            <person name="Matos J."/>
            <person name="Miguel C.M."/>
            <person name="Oliveira M.M."/>
            <person name="Ricardo C.P."/>
            <person name="Goncalves S."/>
        </authorList>
    </citation>
    <scope>NUCLEOTIDE SEQUENCE [LARGE SCALE GENOMIC DNA]</scope>
    <source>
        <strain evidence="10">HL8</strain>
    </source>
</reference>
<feature type="region of interest" description="Disordered" evidence="9">
    <location>
        <begin position="349"/>
        <end position="368"/>
    </location>
</feature>
<evidence type="ECO:0000256" key="3">
    <source>
        <dbReference type="ARBA" id="ARBA00023125"/>
    </source>
</evidence>
<dbReference type="InterPro" id="IPR001289">
    <property type="entry name" value="NFYA"/>
</dbReference>
<dbReference type="PROSITE" id="PS00686">
    <property type="entry name" value="NFYA_HAP2_1"/>
    <property type="match status" value="1"/>
</dbReference>
<comment type="subunit">
    <text evidence="7">Heterotrimeric transcription factor composed of three components, NF-YA, NF-YB and NF-YC. NF-YB and NF-YC must interact and dimerize for NF-YA association and DNA binding.</text>
</comment>
<keyword evidence="2 8" id="KW-0805">Transcription regulation</keyword>
<reference evidence="10" key="3">
    <citation type="submission" date="2023-07" db="EMBL/GenBank/DDBJ databases">
        <title>An improved reference 1 genome and first organelle genomes of Quercus suber.</title>
        <authorList>
            <consortium name="Genosuber Consortium"/>
            <person name="Usie A."/>
            <person name="Serra O."/>
            <person name="Barros P."/>
        </authorList>
    </citation>
    <scope>NUCLEOTIDE SEQUENCE</scope>
    <source>
        <strain evidence="10">HL8</strain>
        <tissue evidence="10">Leaves</tissue>
    </source>
</reference>
<keyword evidence="6 8" id="KW-0539">Nucleus</keyword>
<dbReference type="GO" id="GO:0003700">
    <property type="term" value="F:DNA-binding transcription factor activity"/>
    <property type="evidence" value="ECO:0007669"/>
    <property type="project" value="UniProtKB-UniRule"/>
</dbReference>
<dbReference type="PRINTS" id="PR00616">
    <property type="entry name" value="CCAATSUBUNTB"/>
</dbReference>
<comment type="subcellular location">
    <subcellularLocation>
        <location evidence="1 8">Nucleus</location>
    </subcellularLocation>
</comment>
<dbReference type="Pfam" id="PF02045">
    <property type="entry name" value="CBFB_NFYA"/>
    <property type="match status" value="1"/>
</dbReference>
<evidence type="ECO:0000313" key="10">
    <source>
        <dbReference type="EMBL" id="KAK7861089.1"/>
    </source>
</evidence>
<dbReference type="GO" id="GO:0003677">
    <property type="term" value="F:DNA binding"/>
    <property type="evidence" value="ECO:0007669"/>
    <property type="project" value="UniProtKB-KW"/>
</dbReference>
<dbReference type="InterPro" id="IPR018362">
    <property type="entry name" value="CCAAT-binding_factor_CS"/>
</dbReference>
<keyword evidence="4" id="KW-0010">Activator</keyword>
<gene>
    <name evidence="10" type="primary">NFYA1_2</name>
    <name evidence="10" type="ORF">CFP56_024284</name>
</gene>
<keyword evidence="3 8" id="KW-0238">DNA-binding</keyword>
<sequence>MMPAKLGNEDRRLENCGPTALQSTVYNPWWSGVGSNGSLGESGSKSSSMEHLNGSVKNGVIQLKANGQLDGGANFNKETQVTVASQSDGNIGQEHQHVNHVPSSTPKMGEHLDPNSNMELVGHSIVLTPYMYSDPHYGGMLAPYGHQAMMGILGKSTNMLTMYHPQLLKWVNTWIQTPTWNLLVLTPYMYSDPHYGGMLAPYGHQAMIPAQLYGMHQARMPLPLEMEEEPVFVNAKQYHGILRRRQSRAKAELQKKAIKVRKPYLHESRHLHAMRRARGCGGRFLNTKKLDNDANPTSEKGMNMGANSSVQPTSKSGSEYLPNNGNGKLDSSHNKQEGSRSMIHNMHKAHNLSNGNSNGHGLSSTYHSLFSDDKEGGYMGQQRESMHMNGIARGALPIK</sequence>
<reference evidence="10" key="1">
    <citation type="submission" date="2017-12" db="EMBL/GenBank/DDBJ databases">
        <authorList>
            <person name="Barbosa P."/>
            <person name="Usie A."/>
            <person name="Ramos A.M."/>
        </authorList>
    </citation>
    <scope>NUCLEOTIDE SEQUENCE</scope>
    <source>
        <strain evidence="10">HL8</strain>
        <tissue evidence="10">Leaves</tissue>
    </source>
</reference>
<evidence type="ECO:0000256" key="7">
    <source>
        <dbReference type="ARBA" id="ARBA00025911"/>
    </source>
</evidence>
<evidence type="ECO:0000256" key="5">
    <source>
        <dbReference type="ARBA" id="ARBA00023163"/>
    </source>
</evidence>
<keyword evidence="5 8" id="KW-0804">Transcription</keyword>
<feature type="compositionally biased region" description="Polar residues" evidence="9">
    <location>
        <begin position="294"/>
        <end position="326"/>
    </location>
</feature>
<feature type="compositionally biased region" description="Low complexity" evidence="9">
    <location>
        <begin position="351"/>
        <end position="364"/>
    </location>
</feature>
<dbReference type="EMBL" id="PKMF04000003">
    <property type="protein sequence ID" value="KAK7861089.1"/>
    <property type="molecule type" value="Genomic_DNA"/>
</dbReference>
<comment type="similarity">
    <text evidence="8">Belongs to the NFYA/HAP2 subunit family.</text>
</comment>
<feature type="region of interest" description="Disordered" evidence="9">
    <location>
        <begin position="283"/>
        <end position="338"/>
    </location>
</feature>
<dbReference type="PROSITE" id="PS51152">
    <property type="entry name" value="NFYA_HAP2_2"/>
    <property type="match status" value="1"/>
</dbReference>
<evidence type="ECO:0000256" key="8">
    <source>
        <dbReference type="RuleBase" id="RU367155"/>
    </source>
</evidence>
<proteinExistence type="inferred from homology"/>
<dbReference type="Gene3D" id="6.10.250.2430">
    <property type="match status" value="1"/>
</dbReference>
<dbReference type="PANTHER" id="PTHR12632">
    <property type="entry name" value="TRANSCRIPTION FACTOR NF-Y ALPHA-RELATED"/>
    <property type="match status" value="1"/>
</dbReference>
<dbReference type="AlphaFoldDB" id="A0AAW0MD96"/>
<name>A0AAW0MD96_QUESU</name>
<accession>A0AAW0MD96</accession>
<comment type="function">
    <text evidence="8">Component of the sequence-specific heterotrimeric transcription factor (NF-Y) which specifically recognizes a 5'-CCAAT-3' box motif found in the promoters of its target genes.</text>
</comment>
<protein>
    <recommendedName>
        <fullName evidence="8">Nuclear transcription factor Y subunit</fullName>
    </recommendedName>
</protein>
<dbReference type="GO" id="GO:0016602">
    <property type="term" value="C:CCAAT-binding factor complex"/>
    <property type="evidence" value="ECO:0007669"/>
    <property type="project" value="InterPro"/>
</dbReference>
<organism evidence="10">
    <name type="scientific">Quercus suber</name>
    <name type="common">Cork oak</name>
    <dbReference type="NCBI Taxonomy" id="58331"/>
    <lineage>
        <taxon>Eukaryota</taxon>
        <taxon>Viridiplantae</taxon>
        <taxon>Streptophyta</taxon>
        <taxon>Embryophyta</taxon>
        <taxon>Tracheophyta</taxon>
        <taxon>Spermatophyta</taxon>
        <taxon>Magnoliopsida</taxon>
        <taxon>eudicotyledons</taxon>
        <taxon>Gunneridae</taxon>
        <taxon>Pentapetalae</taxon>
        <taxon>rosids</taxon>
        <taxon>fabids</taxon>
        <taxon>Fagales</taxon>
        <taxon>Fagaceae</taxon>
        <taxon>Quercus</taxon>
    </lineage>
</organism>